<evidence type="ECO:0000313" key="4">
    <source>
        <dbReference type="Proteomes" id="UP001472866"/>
    </source>
</evidence>
<gene>
    <name evidence="3" type="ORF">HKI87_11g65260</name>
</gene>
<proteinExistence type="predicted"/>
<feature type="region of interest" description="Disordered" evidence="2">
    <location>
        <begin position="218"/>
        <end position="241"/>
    </location>
</feature>
<sequence length="1433" mass="163973">MDPIAGVTMEAMASRTVGGLSENSTELAASLSKLSHTAPVRKSQTTDEVWRATKLRTHTTEGQGWKKKTAAASAGGGVRNIAHESEEYDKLVSTAQQRQIPKQAVWEEHGDLHGRGDELGAPSTSLPDLTLGYTAPSKAHKAKDDLKSFGQRRQKRLKSLNTYVNKFTAQLTDLIEQRRAKNLHFAAEAIFYANKIDAKLGQDGEALARGDAKFADANGVRSGNPGRRELDGDGGMNGLPSEEWRTDVPIKKNVSNLKWVKQLVSYTESYPVFAGAGETRSQLPPTLNVKVEEYANSTKTHHVFEQTVFPSLKPERREDAFLLECWLIDVMKRLAVDMAGEGEGEGADIEGVADAALWIYRTAFEEIARQVHTLCKVKADLLKRVWDQFFWLLELRAGLKYEEEVESLAQACNSFRKMITSMEQEQSKMERSYQSKLDQAVQERMKIERDANRIAERYALIEQSKKEIDRQLAEANKHHLSEINNRLGIEERLNEVSRLLRNEKGLHTETNREKINLMKVVKELKEEVTEKNRGLNELNSENSSLKSQVQSLEMLVARYESQLEQVKTDTIMERNLKSAAQEDLKHLRGVLKKKEATEKELRKQNNELLNKNAKLEQDLSSTRQELADKCADHNKLTRDFKQLEEKYTERTEDLAQVQSTLDREREENAATMKEMNNRATERDSTISNLNNEVNSCKVEISDLNRQVQKHASAHSSLRQILEPIASELEEKQDYDPFKKEREEPMWQDVEVSGKVYQTLIKVTTKLGKADEDLRHSQQRVAVYQQRFQMEEELRKKHEEKIFEEKSKKERLVRELASVKKAHSSSNVNYEQASALNSRLEKENDDKRQEIKQLRNQIRDLNVKTSSFNDLQKENGLLKDGLNKKKAKMDEMVEEIKGLNKQVDKLKKVKRQIEEVCDKKESQVKSLTIQRDTLAKQVSQRDETIKKLMDRVEVLEAQLASFSEGKEKEVGALIMERKDLVRRLRFQRGQTRKLQEELAKTATSTAVSKYMLQGLQVTHELLEESAVMQRTKELLRDSMESEDAMYKYEDELADAGEVLDEEVAEMEALGAPIPATRDYREPLTIMKLKVYLLGAQNRNMRKQYEQEAKAHRDCVESFRVAMADLQEMYESLVDATTKMNREILTRQVDFTEGINAELSTLKREIVKPLCRWGISCGTRLHGWELRFNTRKDAGLQTNDALLEPWLQYVNRLPSDVPSGSAFLEKRKISKTICAVYSKRLDSSMTSSVVLGYYGDMRADTVFDAIMVAFRQIYGNFDSSKSEKHVKEFIRMLRHTSHDDLKIRTFSRFCGIAQPALGAKEFHFMMDTLDCIRRLMGVNWRTIVQQWEVGKAGLPVPCMMDALCNIYNTNNPAQLPVVLNHLRYAITDSKLGPCVDLDTFVDTIVNEFEDGSCPISPVLAPRRLIDTTTVNKLEF</sequence>
<dbReference type="GO" id="GO:0051015">
    <property type="term" value="F:actin filament binding"/>
    <property type="evidence" value="ECO:0007669"/>
    <property type="project" value="TreeGrafter"/>
</dbReference>
<evidence type="ECO:0000256" key="2">
    <source>
        <dbReference type="SAM" id="MobiDB-lite"/>
    </source>
</evidence>
<reference evidence="3 4" key="1">
    <citation type="submission" date="2024-03" db="EMBL/GenBank/DDBJ databases">
        <title>Complete genome sequence of the green alga Chloropicon roscoffensis RCC1871.</title>
        <authorList>
            <person name="Lemieux C."/>
            <person name="Pombert J.-F."/>
            <person name="Otis C."/>
            <person name="Turmel M."/>
        </authorList>
    </citation>
    <scope>NUCLEOTIDE SEQUENCE [LARGE SCALE GENOMIC DNA]</scope>
    <source>
        <strain evidence="3 4">RCC1871</strain>
    </source>
</reference>
<evidence type="ECO:0000256" key="1">
    <source>
        <dbReference type="SAM" id="Coils"/>
    </source>
</evidence>
<dbReference type="GO" id="GO:0005737">
    <property type="term" value="C:cytoplasm"/>
    <property type="evidence" value="ECO:0007669"/>
    <property type="project" value="TreeGrafter"/>
</dbReference>
<feature type="coiled-coil region" evidence="1">
    <location>
        <begin position="780"/>
        <end position="964"/>
    </location>
</feature>
<evidence type="ECO:0000313" key="3">
    <source>
        <dbReference type="EMBL" id="WZN64969.1"/>
    </source>
</evidence>
<organism evidence="3 4">
    <name type="scientific">Chloropicon roscoffensis</name>
    <dbReference type="NCBI Taxonomy" id="1461544"/>
    <lineage>
        <taxon>Eukaryota</taxon>
        <taxon>Viridiplantae</taxon>
        <taxon>Chlorophyta</taxon>
        <taxon>Chloropicophyceae</taxon>
        <taxon>Chloropicales</taxon>
        <taxon>Chloropicaceae</taxon>
        <taxon>Chloropicon</taxon>
    </lineage>
</organism>
<dbReference type="PANTHER" id="PTHR45615">
    <property type="entry name" value="MYOSIN HEAVY CHAIN, NON-MUSCLE"/>
    <property type="match status" value="1"/>
</dbReference>
<dbReference type="GO" id="GO:0016460">
    <property type="term" value="C:myosin II complex"/>
    <property type="evidence" value="ECO:0007669"/>
    <property type="project" value="TreeGrafter"/>
</dbReference>
<name>A0AAX4PGV4_9CHLO</name>
<keyword evidence="4" id="KW-1185">Reference proteome</keyword>
<keyword evidence="1" id="KW-0175">Coiled coil</keyword>
<feature type="coiled-coil region" evidence="1">
    <location>
        <begin position="507"/>
        <end position="706"/>
    </location>
</feature>
<dbReference type="GO" id="GO:0000146">
    <property type="term" value="F:microfilament motor activity"/>
    <property type="evidence" value="ECO:0007669"/>
    <property type="project" value="TreeGrafter"/>
</dbReference>
<dbReference type="Gene3D" id="1.10.287.1490">
    <property type="match status" value="1"/>
</dbReference>
<dbReference type="EMBL" id="CP151511">
    <property type="protein sequence ID" value="WZN64969.1"/>
    <property type="molecule type" value="Genomic_DNA"/>
</dbReference>
<dbReference type="Proteomes" id="UP001472866">
    <property type="component" value="Chromosome 11"/>
</dbReference>
<dbReference type="GO" id="GO:0032982">
    <property type="term" value="C:myosin filament"/>
    <property type="evidence" value="ECO:0007669"/>
    <property type="project" value="TreeGrafter"/>
</dbReference>
<dbReference type="PANTHER" id="PTHR45615:SF40">
    <property type="entry name" value="MYOSIN HEAVY CHAIN, NON-MUSCLE"/>
    <property type="match status" value="1"/>
</dbReference>
<protein>
    <submittedName>
        <fullName evidence="3">Uncharacterized protein</fullName>
    </submittedName>
</protein>
<accession>A0AAX4PGV4</accession>